<dbReference type="AlphaFoldDB" id="A0A0N0PG51"/>
<comment type="caution">
    <text evidence="3">The sequence shown here is derived from an EMBL/GenBank/DDBJ whole genome shotgun (WGS) entry which is preliminary data.</text>
</comment>
<dbReference type="InParanoid" id="A0A0N0PG51"/>
<evidence type="ECO:0000313" key="3">
    <source>
        <dbReference type="EMBL" id="KPJ21622.1"/>
    </source>
</evidence>
<dbReference type="Proteomes" id="UP000053240">
    <property type="component" value="Unassembled WGS sequence"/>
</dbReference>
<dbReference type="Pfam" id="PF19423">
    <property type="entry name" value="E3_UBR4_N"/>
    <property type="match status" value="1"/>
</dbReference>
<dbReference type="InterPro" id="IPR045841">
    <property type="entry name" value="E3_UBR4_N"/>
</dbReference>
<evidence type="ECO:0000313" key="4">
    <source>
        <dbReference type="Proteomes" id="UP000053240"/>
    </source>
</evidence>
<accession>A0A0N0PG51</accession>
<gene>
    <name evidence="3" type="ORF">RR48_00747</name>
</gene>
<sequence length="312" mass="33731">MAASGGNIEWSTTVKPILTALYGPFFDKNDAVEIIQAIIKSESEFQNHEDVYDLFYTCFACLSAHFISVNANNLPIDQLSTARDAFRIILGQILKKLSEAGLSYDETSSTTAAPNVSIKQLLLPIVGLCGVDGGGYPQSDLVILTSLLKNAKLPAHVNVSETQTTKSSVIPSPITSLTSQTASNNEKQVPSSAQRRSDALLEQLTMPLRNPAASVPTTQVQPSAVVMSPGSKDSLESSKEANANQQPSVDMKKWVASTCGSLLMELRAGFIMLKVCSSLPCLQRYLNRWQMSKESANSPQFNSDASLYVMCN</sequence>
<evidence type="ECO:0000259" key="2">
    <source>
        <dbReference type="Pfam" id="PF19423"/>
    </source>
</evidence>
<protein>
    <submittedName>
        <fullName evidence="3">E3 ubiquitin-protein ligase UBR4</fullName>
    </submittedName>
</protein>
<proteinExistence type="predicted"/>
<organism evidence="3 4">
    <name type="scientific">Papilio machaon</name>
    <name type="common">Old World swallowtail butterfly</name>
    <dbReference type="NCBI Taxonomy" id="76193"/>
    <lineage>
        <taxon>Eukaryota</taxon>
        <taxon>Metazoa</taxon>
        <taxon>Ecdysozoa</taxon>
        <taxon>Arthropoda</taxon>
        <taxon>Hexapoda</taxon>
        <taxon>Insecta</taxon>
        <taxon>Pterygota</taxon>
        <taxon>Neoptera</taxon>
        <taxon>Endopterygota</taxon>
        <taxon>Lepidoptera</taxon>
        <taxon>Glossata</taxon>
        <taxon>Ditrysia</taxon>
        <taxon>Papilionoidea</taxon>
        <taxon>Papilionidae</taxon>
        <taxon>Papilioninae</taxon>
        <taxon>Papilio</taxon>
    </lineage>
</organism>
<evidence type="ECO:0000256" key="1">
    <source>
        <dbReference type="SAM" id="MobiDB-lite"/>
    </source>
</evidence>
<feature type="compositionally biased region" description="Polar residues" evidence="1">
    <location>
        <begin position="160"/>
        <end position="194"/>
    </location>
</feature>
<dbReference type="EMBL" id="LADJ01061705">
    <property type="protein sequence ID" value="KPJ21622.1"/>
    <property type="molecule type" value="Genomic_DNA"/>
</dbReference>
<reference evidence="3 4" key="1">
    <citation type="journal article" date="2015" name="Nat. Commun.">
        <title>Outbred genome sequencing and CRISPR/Cas9 gene editing in butterflies.</title>
        <authorList>
            <person name="Li X."/>
            <person name="Fan D."/>
            <person name="Zhang W."/>
            <person name="Liu G."/>
            <person name="Zhang L."/>
            <person name="Zhao L."/>
            <person name="Fang X."/>
            <person name="Chen L."/>
            <person name="Dong Y."/>
            <person name="Chen Y."/>
            <person name="Ding Y."/>
            <person name="Zhao R."/>
            <person name="Feng M."/>
            <person name="Zhu Y."/>
            <person name="Feng Y."/>
            <person name="Jiang X."/>
            <person name="Zhu D."/>
            <person name="Xiang H."/>
            <person name="Feng X."/>
            <person name="Li S."/>
            <person name="Wang J."/>
            <person name="Zhang G."/>
            <person name="Kronforst M.R."/>
            <person name="Wang W."/>
        </authorList>
    </citation>
    <scope>NUCLEOTIDE SEQUENCE [LARGE SCALE GENOMIC DNA]</scope>
    <source>
        <strain evidence="3">Ya'a_city_454_Pm</strain>
        <tissue evidence="3">Whole body</tissue>
    </source>
</reference>
<feature type="domain" description="E3 ubiquitin-protein ligase UBR4 N-terminal" evidence="2">
    <location>
        <begin position="52"/>
        <end position="292"/>
    </location>
</feature>
<name>A0A0N0PG51_PAPMA</name>
<dbReference type="STRING" id="76193.A0A0N0PG51"/>
<keyword evidence="4" id="KW-1185">Reference proteome</keyword>
<feature type="region of interest" description="Disordered" evidence="1">
    <location>
        <begin position="160"/>
        <end position="196"/>
    </location>
</feature>
<feature type="region of interest" description="Disordered" evidence="1">
    <location>
        <begin position="211"/>
        <end position="249"/>
    </location>
</feature>